<reference evidence="1" key="1">
    <citation type="journal article" date="2012" name="Nat. Biotechnol.">
        <title>Reference genome sequence of the model plant Setaria.</title>
        <authorList>
            <person name="Bennetzen J.L."/>
            <person name="Schmutz J."/>
            <person name="Wang H."/>
            <person name="Percifield R."/>
            <person name="Hawkins J."/>
            <person name="Pontaroli A.C."/>
            <person name="Estep M."/>
            <person name="Feng L."/>
            <person name="Vaughn J.N."/>
            <person name="Grimwood J."/>
            <person name="Jenkins J."/>
            <person name="Barry K."/>
            <person name="Lindquist E."/>
            <person name="Hellsten U."/>
            <person name="Deshpande S."/>
            <person name="Wang X."/>
            <person name="Wu X."/>
            <person name="Mitros T."/>
            <person name="Triplett J."/>
            <person name="Yang X."/>
            <person name="Ye C.Y."/>
            <person name="Mauro-Herrera M."/>
            <person name="Wang L."/>
            <person name="Li P."/>
            <person name="Sharma M."/>
            <person name="Sharma R."/>
            <person name="Ronald P.C."/>
            <person name="Panaud O."/>
            <person name="Kellogg E.A."/>
            <person name="Brutnell T.P."/>
            <person name="Doust A.N."/>
            <person name="Tuskan G.A."/>
            <person name="Rokhsar D."/>
            <person name="Devos K.M."/>
        </authorList>
    </citation>
    <scope>NUCLEOTIDE SEQUENCE [LARGE SCALE GENOMIC DNA]</scope>
    <source>
        <strain evidence="1">Yugu1</strain>
    </source>
</reference>
<proteinExistence type="predicted"/>
<reference evidence="1" key="2">
    <citation type="submission" date="2015-07" db="EMBL/GenBank/DDBJ databases">
        <authorList>
            <person name="Noorani M."/>
        </authorList>
    </citation>
    <scope>NUCLEOTIDE SEQUENCE</scope>
    <source>
        <strain evidence="1">Yugu1</strain>
    </source>
</reference>
<gene>
    <name evidence="1" type="ORF">SETIT_1G198700v2</name>
</gene>
<dbReference type="EMBL" id="CM003528">
    <property type="protein sequence ID" value="RCV06881.1"/>
    <property type="molecule type" value="Genomic_DNA"/>
</dbReference>
<protein>
    <submittedName>
        <fullName evidence="1">Uncharacterized protein</fullName>
    </submittedName>
</protein>
<dbReference type="AlphaFoldDB" id="A0A368PM77"/>
<accession>A0A368PM77</accession>
<name>A0A368PM77_SETIT</name>
<organism evidence="1">
    <name type="scientific">Setaria italica</name>
    <name type="common">Foxtail millet</name>
    <name type="synonym">Panicum italicum</name>
    <dbReference type="NCBI Taxonomy" id="4555"/>
    <lineage>
        <taxon>Eukaryota</taxon>
        <taxon>Viridiplantae</taxon>
        <taxon>Streptophyta</taxon>
        <taxon>Embryophyta</taxon>
        <taxon>Tracheophyta</taxon>
        <taxon>Spermatophyta</taxon>
        <taxon>Magnoliopsida</taxon>
        <taxon>Liliopsida</taxon>
        <taxon>Poales</taxon>
        <taxon>Poaceae</taxon>
        <taxon>PACMAD clade</taxon>
        <taxon>Panicoideae</taxon>
        <taxon>Panicodae</taxon>
        <taxon>Paniceae</taxon>
        <taxon>Cenchrinae</taxon>
        <taxon>Setaria</taxon>
    </lineage>
</organism>
<sequence length="152" mass="16081">MCGAITSQLELAREQLVSPTSERKQQQPDTTLLCMRAPCALAEQAALSGRISSMVDRLASCGLPPVTAGTSPLRHHGLSHPAPKLKVQIRRARSCGVLAALLLPSSRASKLQKEGPGGGSKNHKTHTQIYGQMMAKAWENANCGALAVSPSF</sequence>
<evidence type="ECO:0000313" key="1">
    <source>
        <dbReference type="EMBL" id="RCV06881.1"/>
    </source>
</evidence>